<feature type="binding site" evidence="23">
    <location>
        <position position="113"/>
    </location>
    <ligand>
        <name>NAD(+)</name>
        <dbReference type="ChEBI" id="CHEBI:57540"/>
    </ligand>
</feature>
<name>M3Z192_MUSPF</name>
<dbReference type="HOGENOM" id="CLU_030140_0_1_1"/>
<evidence type="ECO:0000256" key="13">
    <source>
        <dbReference type="ARBA" id="ARBA00023002"/>
    </source>
</evidence>
<keyword evidence="10" id="KW-0053">Apoptosis</keyword>
<dbReference type="FunFam" id="3.30.360.10:FF:000001">
    <property type="entry name" value="Glyceraldehyde-3-phosphate dehydrogenase"/>
    <property type="match status" value="1"/>
</dbReference>
<dbReference type="PANTHER" id="PTHR10836:SF111">
    <property type="entry name" value="GLYCERALDEHYDE-3-PHOSPHATE DEHYDROGENASE"/>
    <property type="match status" value="1"/>
</dbReference>
<dbReference type="GO" id="GO:0006915">
    <property type="term" value="P:apoptotic process"/>
    <property type="evidence" value="ECO:0007669"/>
    <property type="project" value="UniProtKB-KW"/>
</dbReference>
<dbReference type="EMBL" id="AEYP01031230">
    <property type="status" value="NOT_ANNOTATED_CDS"/>
    <property type="molecule type" value="Genomic_DNA"/>
</dbReference>
<evidence type="ECO:0000256" key="22">
    <source>
        <dbReference type="PIRSR" id="PIRSR000149-1"/>
    </source>
</evidence>
<dbReference type="AlphaFoldDB" id="M3Z192"/>
<dbReference type="GO" id="GO:0051287">
    <property type="term" value="F:NAD binding"/>
    <property type="evidence" value="ECO:0007669"/>
    <property type="project" value="InterPro"/>
</dbReference>
<evidence type="ECO:0000256" key="12">
    <source>
        <dbReference type="ARBA" id="ARBA00022845"/>
    </source>
</evidence>
<keyword evidence="16" id="KW-0206">Cytoskeleton</keyword>
<dbReference type="PANTHER" id="PTHR10836">
    <property type="entry name" value="GLYCERALDEHYDE 3-PHOSPHATE DEHYDROGENASE"/>
    <property type="match status" value="1"/>
</dbReference>
<dbReference type="InterPro" id="IPR020829">
    <property type="entry name" value="GlycerAld_3-P_DH_cat"/>
</dbReference>
<dbReference type="CDD" id="cd18126">
    <property type="entry name" value="GAPDH_I_C"/>
    <property type="match status" value="1"/>
</dbReference>
<dbReference type="GO" id="GO:0005829">
    <property type="term" value="C:cytosol"/>
    <property type="evidence" value="ECO:0007669"/>
    <property type="project" value="UniProtKB-SubCell"/>
</dbReference>
<keyword evidence="13" id="KW-0560">Oxidoreductase</keyword>
<dbReference type="OMA" id="CLAPIMH"/>
<feature type="domain" description="Glyceraldehyde 3-phosphate dehydrogenase NAD(P) binding" evidence="25">
    <location>
        <begin position="4"/>
        <end position="142"/>
    </location>
</feature>
<evidence type="ECO:0000256" key="15">
    <source>
        <dbReference type="ARBA" id="ARBA00023152"/>
    </source>
</evidence>
<proteinExistence type="inferred from homology"/>
<evidence type="ECO:0000256" key="16">
    <source>
        <dbReference type="ARBA" id="ARBA00023212"/>
    </source>
</evidence>
<dbReference type="GO" id="GO:0016740">
    <property type="term" value="F:transferase activity"/>
    <property type="evidence" value="ECO:0007669"/>
    <property type="project" value="UniProtKB-KW"/>
</dbReference>
<dbReference type="STRING" id="9669.ENSMPUP00000017354"/>
<evidence type="ECO:0000256" key="8">
    <source>
        <dbReference type="ARBA" id="ARBA00022490"/>
    </source>
</evidence>
<evidence type="ECO:0000256" key="2">
    <source>
        <dbReference type="ARBA" id="ARBA00004245"/>
    </source>
</evidence>
<sequence length="315" mass="34477">RHMVKVRVNEFGHLGHVTRAAFISGKVDIVVINDPFINLNYMVYMFQYDSTTFKTKNGKSVIKRKPPPSSGSKNPTNIKWSEADVEYVVESTGILTIEKVGAHLKGGKRVIISALSADAILGIGMNHEKYDNSLKVVSNALCTNCLASLAKVIHDNFSIVGGLMTTVQDITTTQKTIDSPSVKLWSGGQEASQDIIPVFIGTAKAIGKVIPELNEKFIGVVFQVPTFNMSGVDLTCCLEKAAKYDDIKKVVKQASEVTLKGILGYTEDQFVSYDLHSDIHSTFNAGAGIALNDQFVKLISWYDSEFGYSNQVVDL</sequence>
<evidence type="ECO:0000259" key="25">
    <source>
        <dbReference type="SMART" id="SM00846"/>
    </source>
</evidence>
<evidence type="ECO:0000256" key="11">
    <source>
        <dbReference type="ARBA" id="ARBA00022799"/>
    </source>
</evidence>
<protein>
    <recommendedName>
        <fullName evidence="7">Glyceraldehyde-3-phosphate dehydrogenase</fullName>
        <ecNumber evidence="6">1.2.1.12</ecNumber>
    </recommendedName>
    <alternativeName>
        <fullName evidence="18">Peptidyl-cysteine S-nitrosylase GAPDH</fullName>
    </alternativeName>
</protein>
<evidence type="ECO:0000256" key="18">
    <source>
        <dbReference type="ARBA" id="ARBA00031890"/>
    </source>
</evidence>
<dbReference type="PRINTS" id="PR00078">
    <property type="entry name" value="G3PDHDRGNASE"/>
</dbReference>
<dbReference type="GO" id="GO:0005634">
    <property type="term" value="C:nucleus"/>
    <property type="evidence" value="ECO:0007669"/>
    <property type="project" value="UniProtKB-SubCell"/>
</dbReference>
<dbReference type="eggNOG" id="KOG0657">
    <property type="taxonomic scope" value="Eukaryota"/>
</dbReference>
<evidence type="ECO:0000256" key="20">
    <source>
        <dbReference type="ARBA" id="ARBA00047698"/>
    </source>
</evidence>
<dbReference type="Pfam" id="PF00044">
    <property type="entry name" value="Gp_dh_N"/>
    <property type="match status" value="1"/>
</dbReference>
<evidence type="ECO:0000256" key="14">
    <source>
        <dbReference type="ARBA" id="ARBA00023027"/>
    </source>
</evidence>
<comment type="catalytic activity">
    <reaction evidence="21">
        <text>S-nitroso-L-cysteinyl-[GAPDH] + L-cysteinyl-[protein] = L-cysteinyl-[GAPDH] + S-nitroso-L-cysteinyl-[protein]</text>
        <dbReference type="Rhea" id="RHEA:66684"/>
        <dbReference type="Rhea" id="RHEA-COMP:10131"/>
        <dbReference type="Rhea" id="RHEA-COMP:17089"/>
        <dbReference type="Rhea" id="RHEA-COMP:17090"/>
        <dbReference type="Rhea" id="RHEA-COMP:17091"/>
        <dbReference type="ChEBI" id="CHEBI:29950"/>
        <dbReference type="ChEBI" id="CHEBI:149494"/>
    </reaction>
    <physiologicalReaction direction="left-to-right" evidence="21">
        <dbReference type="Rhea" id="RHEA:66685"/>
    </physiologicalReaction>
</comment>
<evidence type="ECO:0000256" key="4">
    <source>
        <dbReference type="ARBA" id="ARBA00004869"/>
    </source>
</evidence>
<dbReference type="Gene3D" id="3.30.360.10">
    <property type="entry name" value="Dihydrodipicolinate Reductase, domain 2"/>
    <property type="match status" value="1"/>
</dbReference>
<dbReference type="SMART" id="SM00846">
    <property type="entry name" value="Gp_dh_N"/>
    <property type="match status" value="1"/>
</dbReference>
<comment type="pathway">
    <text evidence="4">Carbohydrate degradation; glycolysis; pyruvate from D-glyceraldehyde 3-phosphate: step 1/5.</text>
</comment>
<dbReference type="PIRSF" id="PIRSF000149">
    <property type="entry name" value="GAP_DH"/>
    <property type="match status" value="1"/>
</dbReference>
<keyword evidence="23" id="KW-0547">Nucleotide-binding</keyword>
<dbReference type="FunFam" id="3.40.50.720:FF:000319">
    <property type="entry name" value="Glyceraldehyde-3-phosphate dehydrogenase"/>
    <property type="match status" value="1"/>
</dbReference>
<comment type="subunit">
    <text evidence="19">Homotetramer. Interacts with TPPP; the interaction is direct. Interacts (when S-nitrosylated) with SIAH1; leading to nuclear translocation. Interacts with RILPL1/GOSPEL, leading to prevent the interaction between GAPDH and SIAH1 and prevent nuclear translocation. Interacts with CHP1; the interaction increases the binding of CHP1 with microtubules. Associates with microtubules. Interacts with EIF1AD, USP25, PRKCI and WARS1. Interacts with phosphorylated RPL13A; inhibited by oxidatively-modified low-densitity lipoprotein (LDL(ox)). Component of the GAIT complex. Interacts with FKBP6; leading to inhibit GAPDH catalytic activity. Interacts with TRAF2, promoting TRAF2 ubiquitination. Interacts with TRAF3, promoting TRAF3 ubiquitination.</text>
</comment>
<evidence type="ECO:0000256" key="21">
    <source>
        <dbReference type="ARBA" id="ARBA00048005"/>
    </source>
</evidence>
<keyword evidence="12" id="KW-0810">Translation regulation</keyword>
<dbReference type="InParanoid" id="M3Z192"/>
<dbReference type="Gene3D" id="3.40.50.720">
    <property type="entry name" value="NAD(P)-binding Rossmann-like Domain"/>
    <property type="match status" value="1"/>
</dbReference>
<dbReference type="EC" id="1.2.1.12" evidence="6"/>
<dbReference type="GO" id="GO:0005856">
    <property type="term" value="C:cytoskeleton"/>
    <property type="evidence" value="ECO:0007669"/>
    <property type="project" value="UniProtKB-SubCell"/>
</dbReference>
<keyword evidence="9" id="KW-0808">Transferase</keyword>
<dbReference type="SUPFAM" id="SSF55347">
    <property type="entry name" value="Glyceraldehyde-3-phosphate dehydrogenase-like, C-terminal domain"/>
    <property type="match status" value="1"/>
</dbReference>
<comment type="similarity">
    <text evidence="5 24">Belongs to the glyceraldehyde-3-phosphate dehydrogenase family.</text>
</comment>
<evidence type="ECO:0000256" key="3">
    <source>
        <dbReference type="ARBA" id="ARBA00004514"/>
    </source>
</evidence>
<evidence type="ECO:0000256" key="17">
    <source>
        <dbReference type="ARBA" id="ARBA00023242"/>
    </source>
</evidence>
<dbReference type="GeneTree" id="ENSGT00940000153112"/>
<dbReference type="InterPro" id="IPR036291">
    <property type="entry name" value="NAD(P)-bd_dom_sf"/>
</dbReference>
<keyword evidence="17" id="KW-0539">Nucleus</keyword>
<dbReference type="InterPro" id="IPR020828">
    <property type="entry name" value="GlycerAld_3-P_DH_NAD(P)-bd"/>
</dbReference>
<feature type="binding site" evidence="23">
    <location>
        <position position="34"/>
    </location>
    <ligand>
        <name>NAD(+)</name>
        <dbReference type="ChEBI" id="CHEBI:57540"/>
    </ligand>
</feature>
<dbReference type="Ensembl" id="ENSMPUT00000017610.1">
    <property type="protein sequence ID" value="ENSMPUP00000017354.1"/>
    <property type="gene ID" value="ENSMPUG00000017464.1"/>
</dbReference>
<organism evidence="26">
    <name type="scientific">Mustela putorius furo</name>
    <name type="common">European domestic ferret</name>
    <name type="synonym">Mustela furo</name>
    <dbReference type="NCBI Taxonomy" id="9669"/>
    <lineage>
        <taxon>Eukaryota</taxon>
        <taxon>Metazoa</taxon>
        <taxon>Chordata</taxon>
        <taxon>Craniata</taxon>
        <taxon>Vertebrata</taxon>
        <taxon>Euteleostomi</taxon>
        <taxon>Mammalia</taxon>
        <taxon>Eutheria</taxon>
        <taxon>Laurasiatheria</taxon>
        <taxon>Carnivora</taxon>
        <taxon>Caniformia</taxon>
        <taxon>Musteloidea</taxon>
        <taxon>Mustelidae</taxon>
        <taxon>Mustelinae</taxon>
        <taxon>Mustela</taxon>
    </lineage>
</organism>
<keyword evidence="15" id="KW-0324">Glycolysis</keyword>
<feature type="active site" description="Nucleophile" evidence="22">
    <location>
        <position position="142"/>
    </location>
</feature>
<dbReference type="Pfam" id="PF02800">
    <property type="entry name" value="Gp_dh_C"/>
    <property type="match status" value="1"/>
</dbReference>
<comment type="subcellular location">
    <subcellularLocation>
        <location evidence="2">Cytoplasm</location>
        <location evidence="2">Cytoskeleton</location>
    </subcellularLocation>
    <subcellularLocation>
        <location evidence="3">Cytoplasm</location>
        <location evidence="3">Cytosol</location>
    </subcellularLocation>
    <subcellularLocation>
        <location evidence="1">Nucleus</location>
    </subcellularLocation>
</comment>
<dbReference type="InterPro" id="IPR020831">
    <property type="entry name" value="GlycerAld/Erythrose_P_DH"/>
</dbReference>
<dbReference type="SUPFAM" id="SSF51735">
    <property type="entry name" value="NAD(P)-binding Rossmann-fold domains"/>
    <property type="match status" value="1"/>
</dbReference>
<keyword evidence="14 23" id="KW-0520">NAD</keyword>
<reference evidence="26" key="1">
    <citation type="submission" date="2024-06" db="UniProtKB">
        <authorList>
            <consortium name="Ensembl"/>
        </authorList>
    </citation>
    <scope>IDENTIFICATION</scope>
</reference>
<comment type="catalytic activity">
    <reaction evidence="20">
        <text>D-glyceraldehyde 3-phosphate + phosphate + NAD(+) = (2R)-3-phospho-glyceroyl phosphate + NADH + H(+)</text>
        <dbReference type="Rhea" id="RHEA:10300"/>
        <dbReference type="ChEBI" id="CHEBI:15378"/>
        <dbReference type="ChEBI" id="CHEBI:43474"/>
        <dbReference type="ChEBI" id="CHEBI:57540"/>
        <dbReference type="ChEBI" id="CHEBI:57604"/>
        <dbReference type="ChEBI" id="CHEBI:57945"/>
        <dbReference type="ChEBI" id="CHEBI:59776"/>
        <dbReference type="EC" id="1.2.1.12"/>
    </reaction>
</comment>
<evidence type="ECO:0000256" key="5">
    <source>
        <dbReference type="ARBA" id="ARBA00007406"/>
    </source>
</evidence>
<evidence type="ECO:0000256" key="23">
    <source>
        <dbReference type="PIRSR" id="PIRSR000149-3"/>
    </source>
</evidence>
<evidence type="ECO:0000256" key="7">
    <source>
        <dbReference type="ARBA" id="ARBA00021022"/>
    </source>
</evidence>
<keyword evidence="11" id="KW-0702">S-nitrosylation</keyword>
<evidence type="ECO:0000313" key="26">
    <source>
        <dbReference type="Ensembl" id="ENSMPUP00000017354.1"/>
    </source>
</evidence>
<evidence type="ECO:0000256" key="6">
    <source>
        <dbReference type="ARBA" id="ARBA00013119"/>
    </source>
</evidence>
<evidence type="ECO:0000256" key="24">
    <source>
        <dbReference type="RuleBase" id="RU000397"/>
    </source>
</evidence>
<accession>M3Z192</accession>
<dbReference type="GO" id="GO:0006417">
    <property type="term" value="P:regulation of translation"/>
    <property type="evidence" value="ECO:0007669"/>
    <property type="project" value="UniProtKB-KW"/>
</dbReference>
<evidence type="ECO:0000256" key="9">
    <source>
        <dbReference type="ARBA" id="ARBA00022679"/>
    </source>
</evidence>
<dbReference type="GO" id="GO:0004365">
    <property type="term" value="F:glyceraldehyde-3-phosphate dehydrogenase (NAD+) (phosphorylating) activity"/>
    <property type="evidence" value="ECO:0007669"/>
    <property type="project" value="UniProtKB-EC"/>
</dbReference>
<dbReference type="GO" id="GO:0006096">
    <property type="term" value="P:glycolytic process"/>
    <property type="evidence" value="ECO:0007669"/>
    <property type="project" value="UniProtKB-KW"/>
</dbReference>
<keyword evidence="8" id="KW-0963">Cytoplasm</keyword>
<evidence type="ECO:0000256" key="1">
    <source>
        <dbReference type="ARBA" id="ARBA00004123"/>
    </source>
</evidence>
<evidence type="ECO:0000256" key="10">
    <source>
        <dbReference type="ARBA" id="ARBA00022703"/>
    </source>
</evidence>
<evidence type="ECO:0000256" key="19">
    <source>
        <dbReference type="ARBA" id="ARBA00046997"/>
    </source>
</evidence>